<dbReference type="Proteomes" id="UP000027778">
    <property type="component" value="Unassembled WGS sequence"/>
</dbReference>
<keyword evidence="1" id="KW-0805">Transcription regulation</keyword>
<evidence type="ECO:0000259" key="4">
    <source>
        <dbReference type="PROSITE" id="PS51077"/>
    </source>
</evidence>
<evidence type="ECO:0000313" key="7">
    <source>
        <dbReference type="Proteomes" id="UP000027778"/>
    </source>
</evidence>
<dbReference type="SUPFAM" id="SSF55781">
    <property type="entry name" value="GAF domain-like"/>
    <property type="match status" value="1"/>
</dbReference>
<reference evidence="6 7" key="1">
    <citation type="submission" date="2014-06" db="EMBL/GenBank/DDBJ databases">
        <title>Draft genome sequence of Bacillus gaemokensis JCM 15801 (MCCC 1A00707).</title>
        <authorList>
            <person name="Lai Q."/>
            <person name="Liu Y."/>
            <person name="Shao Z."/>
        </authorList>
    </citation>
    <scope>NUCLEOTIDE SEQUENCE [LARGE SCALE GENOMIC DNA]</scope>
    <source>
        <strain evidence="6 7">JCM 15801</strain>
    </source>
</reference>
<proteinExistence type="predicted"/>
<feature type="domain" description="HTH iclR-type" evidence="4">
    <location>
        <begin position="2"/>
        <end position="63"/>
    </location>
</feature>
<accession>A0A073KF03</accession>
<dbReference type="STRING" id="574375.AZF08_10930"/>
<keyword evidence="7" id="KW-1185">Reference proteome</keyword>
<keyword evidence="2" id="KW-0238">DNA-binding</keyword>
<dbReference type="InterPro" id="IPR050707">
    <property type="entry name" value="HTH_MetabolicPath_Reg"/>
</dbReference>
<organism evidence="6 7">
    <name type="scientific">Bacillus gaemokensis</name>
    <dbReference type="NCBI Taxonomy" id="574375"/>
    <lineage>
        <taxon>Bacteria</taxon>
        <taxon>Bacillati</taxon>
        <taxon>Bacillota</taxon>
        <taxon>Bacilli</taxon>
        <taxon>Bacillales</taxon>
        <taxon>Bacillaceae</taxon>
        <taxon>Bacillus</taxon>
        <taxon>Bacillus cereus group</taxon>
    </lineage>
</organism>
<dbReference type="AlphaFoldDB" id="A0A073KF03"/>
<evidence type="ECO:0000256" key="1">
    <source>
        <dbReference type="ARBA" id="ARBA00023015"/>
    </source>
</evidence>
<dbReference type="PROSITE" id="PS51077">
    <property type="entry name" value="HTH_ICLR"/>
    <property type="match status" value="1"/>
</dbReference>
<dbReference type="RefSeq" id="WP_033673666.1">
    <property type="nucleotide sequence ID" value="NZ_JOTM01000003.1"/>
</dbReference>
<dbReference type="EMBL" id="JOTM01000003">
    <property type="protein sequence ID" value="KEK25007.1"/>
    <property type="molecule type" value="Genomic_DNA"/>
</dbReference>
<evidence type="ECO:0000313" key="6">
    <source>
        <dbReference type="EMBL" id="KEK25007.1"/>
    </source>
</evidence>
<sequence>MIASISKICKILNCFTSGEPVLGNSEIAAKLNMNPSTVHHLVRTLCEEGMLIRDEQRKYRLGWKLLEWGNQVMFQQEIYSGAIPIVEELVRKFNGTVHIGMFDRGDVVFILKISSKDSVQISTHVGSRKPAYCTSTGKVLLSFNPSSLEYTSENRLLPRAPNTITCMKRFQKELQTIRKQGYSISDNENEHGLYGIAAPIRSYTGRTIAALNIVGPISYMQGSNRQVMIRSVMNTANLISKEFGYLDI</sequence>
<dbReference type="InterPro" id="IPR014757">
    <property type="entry name" value="Tscrpt_reg_IclR_C"/>
</dbReference>
<dbReference type="Gene3D" id="1.10.10.10">
    <property type="entry name" value="Winged helix-like DNA-binding domain superfamily/Winged helix DNA-binding domain"/>
    <property type="match status" value="1"/>
</dbReference>
<gene>
    <name evidence="6" type="ORF">BAGA_18055</name>
</gene>
<evidence type="ECO:0000259" key="5">
    <source>
        <dbReference type="PROSITE" id="PS51078"/>
    </source>
</evidence>
<dbReference type="InterPro" id="IPR036390">
    <property type="entry name" value="WH_DNA-bd_sf"/>
</dbReference>
<dbReference type="InterPro" id="IPR036388">
    <property type="entry name" value="WH-like_DNA-bd_sf"/>
</dbReference>
<dbReference type="GO" id="GO:0003677">
    <property type="term" value="F:DNA binding"/>
    <property type="evidence" value="ECO:0007669"/>
    <property type="project" value="UniProtKB-KW"/>
</dbReference>
<dbReference type="Pfam" id="PF01614">
    <property type="entry name" value="IclR_C"/>
    <property type="match status" value="1"/>
</dbReference>
<protein>
    <submittedName>
        <fullName evidence="6">IclR family transcriptional regulator</fullName>
    </submittedName>
</protein>
<feature type="domain" description="IclR-ED" evidence="5">
    <location>
        <begin position="64"/>
        <end position="245"/>
    </location>
</feature>
<dbReference type="SUPFAM" id="SSF46785">
    <property type="entry name" value="Winged helix' DNA-binding domain"/>
    <property type="match status" value="1"/>
</dbReference>
<evidence type="ECO:0000256" key="2">
    <source>
        <dbReference type="ARBA" id="ARBA00023125"/>
    </source>
</evidence>
<dbReference type="PANTHER" id="PTHR30136:SF35">
    <property type="entry name" value="HTH-TYPE TRANSCRIPTIONAL REGULATOR RV1719"/>
    <property type="match status" value="1"/>
</dbReference>
<dbReference type="SMART" id="SM00346">
    <property type="entry name" value="HTH_ICLR"/>
    <property type="match status" value="1"/>
</dbReference>
<dbReference type="InterPro" id="IPR005471">
    <property type="entry name" value="Tscrpt_reg_IclR_N"/>
</dbReference>
<dbReference type="eggNOG" id="COG1414">
    <property type="taxonomic scope" value="Bacteria"/>
</dbReference>
<dbReference type="Gene3D" id="3.30.450.40">
    <property type="match status" value="1"/>
</dbReference>
<dbReference type="OrthoDB" id="9778379at2"/>
<dbReference type="GO" id="GO:0045892">
    <property type="term" value="P:negative regulation of DNA-templated transcription"/>
    <property type="evidence" value="ECO:0007669"/>
    <property type="project" value="TreeGrafter"/>
</dbReference>
<keyword evidence="3" id="KW-0804">Transcription</keyword>
<dbReference type="Pfam" id="PF09339">
    <property type="entry name" value="HTH_IclR"/>
    <property type="match status" value="1"/>
</dbReference>
<comment type="caution">
    <text evidence="6">The sequence shown here is derived from an EMBL/GenBank/DDBJ whole genome shotgun (WGS) entry which is preliminary data.</text>
</comment>
<name>A0A073KF03_9BACI</name>
<evidence type="ECO:0000256" key="3">
    <source>
        <dbReference type="ARBA" id="ARBA00023163"/>
    </source>
</evidence>
<dbReference type="InterPro" id="IPR029016">
    <property type="entry name" value="GAF-like_dom_sf"/>
</dbReference>
<dbReference type="GO" id="GO:0003700">
    <property type="term" value="F:DNA-binding transcription factor activity"/>
    <property type="evidence" value="ECO:0007669"/>
    <property type="project" value="TreeGrafter"/>
</dbReference>
<dbReference type="PANTHER" id="PTHR30136">
    <property type="entry name" value="HELIX-TURN-HELIX TRANSCRIPTIONAL REGULATOR, ICLR FAMILY"/>
    <property type="match status" value="1"/>
</dbReference>
<dbReference type="PROSITE" id="PS51078">
    <property type="entry name" value="ICLR_ED"/>
    <property type="match status" value="1"/>
</dbReference>